<organism evidence="2 3">
    <name type="scientific">Peronospora effusa</name>
    <dbReference type="NCBI Taxonomy" id="542832"/>
    <lineage>
        <taxon>Eukaryota</taxon>
        <taxon>Sar</taxon>
        <taxon>Stramenopiles</taxon>
        <taxon>Oomycota</taxon>
        <taxon>Peronosporomycetes</taxon>
        <taxon>Peronosporales</taxon>
        <taxon>Peronosporaceae</taxon>
        <taxon>Peronospora</taxon>
    </lineage>
</organism>
<comment type="caution">
    <text evidence="2">The sequence shown here is derived from an EMBL/GenBank/DDBJ whole genome shotgun (WGS) entry which is preliminary data.</text>
</comment>
<feature type="region of interest" description="Disordered" evidence="1">
    <location>
        <begin position="28"/>
        <end position="48"/>
    </location>
</feature>
<gene>
    <name evidence="2" type="ORF">DD237_008380</name>
</gene>
<reference evidence="2 3" key="1">
    <citation type="submission" date="2018-06" db="EMBL/GenBank/DDBJ databases">
        <title>Comparative genomics of downy mildews reveals potential adaptations to biotrophy.</title>
        <authorList>
            <person name="Fletcher K."/>
            <person name="Klosterman S.J."/>
            <person name="Derevnina L."/>
            <person name="Martin F."/>
            <person name="Koike S."/>
            <person name="Reyes Chin-Wo S."/>
            <person name="Mou B."/>
            <person name="Michelmore R."/>
        </authorList>
    </citation>
    <scope>NUCLEOTIDE SEQUENCE [LARGE SCALE GENOMIC DNA]</scope>
    <source>
        <strain evidence="2 3">R13</strain>
    </source>
</reference>
<dbReference type="EMBL" id="QKXF01000537">
    <property type="protein sequence ID" value="RQM10798.1"/>
    <property type="molecule type" value="Genomic_DNA"/>
</dbReference>
<evidence type="ECO:0000313" key="3">
    <source>
        <dbReference type="Proteomes" id="UP000286097"/>
    </source>
</evidence>
<dbReference type="Proteomes" id="UP000286097">
    <property type="component" value="Unassembled WGS sequence"/>
</dbReference>
<name>A0A3R7VZR5_9STRA</name>
<dbReference type="AlphaFoldDB" id="A0A3R7VZR5"/>
<proteinExistence type="predicted"/>
<evidence type="ECO:0000256" key="1">
    <source>
        <dbReference type="SAM" id="MobiDB-lite"/>
    </source>
</evidence>
<sequence length="79" mass="8056">MLPDPVVPGEALTAATARALDVAHGSSNLDGVDGVEALDDPVDASRPSEAQARVLLPHEKAGGMLADQGGLACMPPWKQ</sequence>
<evidence type="ECO:0000313" key="2">
    <source>
        <dbReference type="EMBL" id="RQM10798.1"/>
    </source>
</evidence>
<protein>
    <submittedName>
        <fullName evidence="2">Uncharacterized protein</fullName>
    </submittedName>
</protein>
<dbReference type="VEuPathDB" id="FungiDB:DD237_008380"/>
<accession>A0A3R7VZR5</accession>